<dbReference type="GO" id="GO:0016779">
    <property type="term" value="F:nucleotidyltransferase activity"/>
    <property type="evidence" value="ECO:0007669"/>
    <property type="project" value="InterPro"/>
</dbReference>
<feature type="coiled-coil region" evidence="2">
    <location>
        <begin position="7"/>
        <end position="34"/>
    </location>
</feature>
<dbReference type="Pfam" id="PF18144">
    <property type="entry name" value="SMODS"/>
    <property type="match status" value="1"/>
</dbReference>
<dbReference type="Gene3D" id="3.30.460.10">
    <property type="entry name" value="Beta Polymerase, domain 2"/>
    <property type="match status" value="1"/>
</dbReference>
<keyword evidence="1" id="KW-0051">Antiviral defense</keyword>
<dbReference type="InterPro" id="IPR043519">
    <property type="entry name" value="NT_sf"/>
</dbReference>
<dbReference type="InterPro" id="IPR006116">
    <property type="entry name" value="NT_2-5OAS_ClassI-CCAase"/>
</dbReference>
<evidence type="ECO:0000313" key="3">
    <source>
        <dbReference type="EMBL" id="KIQ95379.1"/>
    </source>
</evidence>
<keyword evidence="4" id="KW-1185">Reference proteome</keyword>
<dbReference type="EMBL" id="JXTH01000006">
    <property type="protein sequence ID" value="KIQ95379.1"/>
    <property type="molecule type" value="Genomic_DNA"/>
</dbReference>
<dbReference type="GO" id="GO:0051607">
    <property type="term" value="P:defense response to virus"/>
    <property type="evidence" value="ECO:0007669"/>
    <property type="project" value="UniProtKB-KW"/>
</dbReference>
<dbReference type="CDD" id="cd05400">
    <property type="entry name" value="NT_2-5OAS_ClassI-CCAase"/>
    <property type="match status" value="1"/>
</dbReference>
<comment type="caution">
    <text evidence="3">The sequence shown here is derived from an EMBL/GenBank/DDBJ whole genome shotgun (WGS) entry which is preliminary data.</text>
</comment>
<gene>
    <name evidence="3" type="ORF">LH47_00480</name>
</gene>
<dbReference type="SUPFAM" id="SSF81301">
    <property type="entry name" value="Nucleotidyltransferase"/>
    <property type="match status" value="1"/>
</dbReference>
<keyword evidence="2" id="KW-0175">Coiled coil</keyword>
<name>A0A0D0R130_9BACL</name>
<evidence type="ECO:0000256" key="1">
    <source>
        <dbReference type="ARBA" id="ARBA00023118"/>
    </source>
</evidence>
<accession>A0A0D0R130</accession>
<dbReference type="RefSeq" id="WP_043964485.1">
    <property type="nucleotide sequence ID" value="NZ_JXTH01000006.1"/>
</dbReference>
<evidence type="ECO:0000256" key="2">
    <source>
        <dbReference type="SAM" id="Coils"/>
    </source>
</evidence>
<dbReference type="PATRIC" id="fig|404937.3.peg.496"/>
<sequence length="262" mass="31270">MSVQSHIDNLASKLNLKQDEKDKIEKSIATLSDRLNRYFDGELTDHFKFGSYTRGTILPRKADEYSDVDYMVIFKNPNNYKPQTLLNYLKSFVNYYYHSSEIYQSHPTIVLELNHIKFELVPAKKDIWGNIYIPSPSSSFEEWMKTDPNAFNKKLTDANVKYFYKIKPLVRLMKYWNRLNGSYLSSYELENWIVENYYWNCNNLKDFVYSTFEKLSYNYSDPQGYKDKVDRAKKIIAQTKEYERNNMPYSAEAEIKKLFPDF</sequence>
<proteinExistence type="predicted"/>
<dbReference type="Proteomes" id="UP000032102">
    <property type="component" value="Unassembled WGS sequence"/>
</dbReference>
<dbReference type="AlphaFoldDB" id="A0A0D0R130"/>
<protein>
    <submittedName>
        <fullName evidence="3">tRNA CCA-pyrophosphorylase</fullName>
    </submittedName>
</protein>
<reference evidence="3 4" key="1">
    <citation type="submission" date="2015-01" db="EMBL/GenBank/DDBJ databases">
        <title>Draft genome of Anoxybacillus thermarum strain AF/04.</title>
        <authorList>
            <person name="Poli A."/>
            <person name="Nicolaus B."/>
            <person name="Chan K.-G."/>
            <person name="Kahar U.M."/>
            <person name="Yaakob A.S."/>
            <person name="Chan C.S."/>
            <person name="Goh K.M."/>
        </authorList>
    </citation>
    <scope>NUCLEOTIDE SEQUENCE [LARGE SCALE GENOMIC DNA]</scope>
    <source>
        <strain evidence="3 4">AF/04</strain>
    </source>
</reference>
<organism evidence="3 4">
    <name type="scientific">Anoxybacillus thermarum</name>
    <dbReference type="NCBI Taxonomy" id="404937"/>
    <lineage>
        <taxon>Bacteria</taxon>
        <taxon>Bacillati</taxon>
        <taxon>Bacillota</taxon>
        <taxon>Bacilli</taxon>
        <taxon>Bacillales</taxon>
        <taxon>Anoxybacillaceae</taxon>
        <taxon>Anoxybacillus</taxon>
    </lineage>
</organism>
<evidence type="ECO:0000313" key="4">
    <source>
        <dbReference type="Proteomes" id="UP000032102"/>
    </source>
</evidence>